<dbReference type="InterPro" id="IPR036388">
    <property type="entry name" value="WH-like_DNA-bd_sf"/>
</dbReference>
<dbReference type="EMBL" id="SLWQ01000001">
    <property type="protein sequence ID" value="TCO42921.1"/>
    <property type="molecule type" value="Genomic_DNA"/>
</dbReference>
<reference evidence="6 7" key="1">
    <citation type="journal article" date="2015" name="Stand. Genomic Sci.">
        <title>Genomic Encyclopedia of Bacterial and Archaeal Type Strains, Phase III: the genomes of soil and plant-associated and newly described type strains.</title>
        <authorList>
            <person name="Whitman W.B."/>
            <person name="Woyke T."/>
            <person name="Klenk H.P."/>
            <person name="Zhou Y."/>
            <person name="Lilburn T.G."/>
            <person name="Beck B.J."/>
            <person name="De Vos P."/>
            <person name="Vandamme P."/>
            <person name="Eisen J.A."/>
            <person name="Garrity G."/>
            <person name="Hugenholtz P."/>
            <person name="Kyrpides N.C."/>
        </authorList>
    </citation>
    <scope>NUCLEOTIDE SEQUENCE [LARGE SCALE GENOMIC DNA]</scope>
    <source>
        <strain evidence="6 7">A3</strain>
    </source>
</reference>
<dbReference type="Proteomes" id="UP000294862">
    <property type="component" value="Unassembled WGS sequence"/>
</dbReference>
<dbReference type="InterPro" id="IPR053812">
    <property type="entry name" value="HTH_Sigma70_ECF-like"/>
</dbReference>
<dbReference type="Gene3D" id="1.10.10.10">
    <property type="entry name" value="Winged helix-like DNA-binding domain superfamily/Winged helix DNA-binding domain"/>
    <property type="match status" value="1"/>
</dbReference>
<dbReference type="OrthoDB" id="128473at2"/>
<organism evidence="6 7">
    <name type="scientific">Dokdonella fugitiva</name>
    <dbReference type="NCBI Taxonomy" id="328517"/>
    <lineage>
        <taxon>Bacteria</taxon>
        <taxon>Pseudomonadati</taxon>
        <taxon>Pseudomonadota</taxon>
        <taxon>Gammaproteobacteria</taxon>
        <taxon>Lysobacterales</taxon>
        <taxon>Rhodanobacteraceae</taxon>
        <taxon>Dokdonella</taxon>
    </lineage>
</organism>
<keyword evidence="7" id="KW-1185">Reference proteome</keyword>
<evidence type="ECO:0000256" key="4">
    <source>
        <dbReference type="ARBA" id="ARBA00023163"/>
    </source>
</evidence>
<gene>
    <name evidence="6" type="ORF">EV148_101328</name>
</gene>
<dbReference type="InterPro" id="IPR011517">
    <property type="entry name" value="RNA_pol_sigma70_ECF-like"/>
</dbReference>
<dbReference type="AlphaFoldDB" id="A0A4R2IE49"/>
<evidence type="ECO:0000313" key="6">
    <source>
        <dbReference type="EMBL" id="TCO42921.1"/>
    </source>
</evidence>
<evidence type="ECO:0000256" key="2">
    <source>
        <dbReference type="ARBA" id="ARBA00023015"/>
    </source>
</evidence>
<feature type="domain" description="RNA polymerase sigma-70 ECF-like HTH" evidence="5">
    <location>
        <begin position="1"/>
        <end position="179"/>
    </location>
</feature>
<dbReference type="Gene3D" id="1.10.1740.10">
    <property type="match status" value="1"/>
</dbReference>
<comment type="caution">
    <text evidence="6">The sequence shown here is derived from an EMBL/GenBank/DDBJ whole genome shotgun (WGS) entry which is preliminary data.</text>
</comment>
<proteinExistence type="inferred from homology"/>
<dbReference type="SUPFAM" id="SSF88659">
    <property type="entry name" value="Sigma3 and sigma4 domains of RNA polymerase sigma factors"/>
    <property type="match status" value="1"/>
</dbReference>
<dbReference type="InterPro" id="IPR014284">
    <property type="entry name" value="RNA_pol_sigma-70_dom"/>
</dbReference>
<evidence type="ECO:0000313" key="7">
    <source>
        <dbReference type="Proteomes" id="UP000294862"/>
    </source>
</evidence>
<dbReference type="SUPFAM" id="SSF88946">
    <property type="entry name" value="Sigma2 domain of RNA polymerase sigma factors"/>
    <property type="match status" value="1"/>
</dbReference>
<sequence>MGDITELLHAAQSGDGRSLDAVFERVYTTLRSLAASRLSAHAGEHTLSATALVHEAYLKLVDARRLDLADRHHFFACAARAMRQILVDRSRARGAVKRGAGQAAEPLAHAEGIAADAPELLDIDAALDRVDAIDAGARELIEMRVFAGLTLEQLAETSGRSLRSVNRDWQRARALLLAQLP</sequence>
<dbReference type="InterPro" id="IPR013325">
    <property type="entry name" value="RNA_pol_sigma_r2"/>
</dbReference>
<keyword evidence="3" id="KW-0731">Sigma factor</keyword>
<dbReference type="PANTHER" id="PTHR43133:SF39">
    <property type="entry name" value="SIMILAR TO RNA POLYMERASE SIGMA-E FACTOR"/>
    <property type="match status" value="1"/>
</dbReference>
<protein>
    <submittedName>
        <fullName evidence="6">RNA polymerase sigma factor (TIGR02999 family)</fullName>
    </submittedName>
</protein>
<comment type="similarity">
    <text evidence="1">Belongs to the sigma-70 factor family. ECF subfamily.</text>
</comment>
<accession>A0A4R2IE49</accession>
<dbReference type="NCBIfam" id="TIGR02999">
    <property type="entry name" value="Sig-70_X6"/>
    <property type="match status" value="1"/>
</dbReference>
<name>A0A4R2IE49_9GAMM</name>
<evidence type="ECO:0000256" key="3">
    <source>
        <dbReference type="ARBA" id="ARBA00023082"/>
    </source>
</evidence>
<dbReference type="Pfam" id="PF07638">
    <property type="entry name" value="Sigma70_ECF"/>
    <property type="match status" value="1"/>
</dbReference>
<dbReference type="GO" id="GO:0016987">
    <property type="term" value="F:sigma factor activity"/>
    <property type="evidence" value="ECO:0007669"/>
    <property type="project" value="UniProtKB-KW"/>
</dbReference>
<evidence type="ECO:0000256" key="1">
    <source>
        <dbReference type="ARBA" id="ARBA00010641"/>
    </source>
</evidence>
<dbReference type="NCBIfam" id="TIGR02937">
    <property type="entry name" value="sigma70-ECF"/>
    <property type="match status" value="1"/>
</dbReference>
<dbReference type="InterPro" id="IPR013324">
    <property type="entry name" value="RNA_pol_sigma_r3/r4-like"/>
</dbReference>
<keyword evidence="2" id="KW-0805">Transcription regulation</keyword>
<dbReference type="PANTHER" id="PTHR43133">
    <property type="entry name" value="RNA POLYMERASE ECF-TYPE SIGMA FACTO"/>
    <property type="match status" value="1"/>
</dbReference>
<dbReference type="InterPro" id="IPR039425">
    <property type="entry name" value="RNA_pol_sigma-70-like"/>
</dbReference>
<evidence type="ECO:0000259" key="5">
    <source>
        <dbReference type="Pfam" id="PF07638"/>
    </source>
</evidence>
<dbReference type="RefSeq" id="WP_158287268.1">
    <property type="nucleotide sequence ID" value="NZ_SLWQ01000001.1"/>
</dbReference>
<keyword evidence="4" id="KW-0804">Transcription</keyword>
<dbReference type="GO" id="GO:0006352">
    <property type="term" value="P:DNA-templated transcription initiation"/>
    <property type="evidence" value="ECO:0007669"/>
    <property type="project" value="InterPro"/>
</dbReference>